<dbReference type="RefSeq" id="WP_130341860.1">
    <property type="nucleotide sequence ID" value="NZ_SGWQ01000001.1"/>
</dbReference>
<evidence type="ECO:0000313" key="2">
    <source>
        <dbReference type="EMBL" id="RZS44130.1"/>
    </source>
</evidence>
<comment type="caution">
    <text evidence="2">The sequence shown here is derived from an EMBL/GenBank/DDBJ whole genome shotgun (WGS) entry which is preliminary data.</text>
</comment>
<feature type="compositionally biased region" description="Basic and acidic residues" evidence="1">
    <location>
        <begin position="40"/>
        <end position="56"/>
    </location>
</feature>
<feature type="region of interest" description="Disordered" evidence="1">
    <location>
        <begin position="40"/>
        <end position="78"/>
    </location>
</feature>
<organism evidence="2 3">
    <name type="scientific">Herbihabitans rhizosphaerae</name>
    <dbReference type="NCBI Taxonomy" id="1872711"/>
    <lineage>
        <taxon>Bacteria</taxon>
        <taxon>Bacillati</taxon>
        <taxon>Actinomycetota</taxon>
        <taxon>Actinomycetes</taxon>
        <taxon>Pseudonocardiales</taxon>
        <taxon>Pseudonocardiaceae</taxon>
        <taxon>Herbihabitans</taxon>
    </lineage>
</organism>
<dbReference type="OrthoDB" id="5125103at2"/>
<dbReference type="AlphaFoldDB" id="A0A4Q7L5N6"/>
<sequence length="78" mass="8730">MAFMRKLTALTTAAEAGRRYARKHPDKVQKATQRAAAFVDKRTKGKYHDKIDDAVRKVQSATRGRPDGRSDGRSDGRV</sequence>
<dbReference type="Pfam" id="PF14013">
    <property type="entry name" value="MT0933_antitox"/>
    <property type="match status" value="1"/>
</dbReference>
<evidence type="ECO:0000256" key="1">
    <source>
        <dbReference type="SAM" id="MobiDB-lite"/>
    </source>
</evidence>
<accession>A0A4Q7L5N6</accession>
<keyword evidence="3" id="KW-1185">Reference proteome</keyword>
<reference evidence="2 3" key="1">
    <citation type="submission" date="2019-02" db="EMBL/GenBank/DDBJ databases">
        <title>Genomic Encyclopedia of Type Strains, Phase IV (KMG-IV): sequencing the most valuable type-strain genomes for metagenomic binning, comparative biology and taxonomic classification.</title>
        <authorList>
            <person name="Goeker M."/>
        </authorList>
    </citation>
    <scope>NUCLEOTIDE SEQUENCE [LARGE SCALE GENOMIC DNA]</scope>
    <source>
        <strain evidence="2 3">DSM 101727</strain>
    </source>
</reference>
<dbReference type="Proteomes" id="UP000294257">
    <property type="component" value="Unassembled WGS sequence"/>
</dbReference>
<feature type="compositionally biased region" description="Basic and acidic residues" evidence="1">
    <location>
        <begin position="64"/>
        <end position="78"/>
    </location>
</feature>
<protein>
    <submittedName>
        <fullName evidence="2">Antitoxin protein of toxin-antitoxin system</fullName>
    </submittedName>
</protein>
<proteinExistence type="predicted"/>
<dbReference type="EMBL" id="SGWQ01000001">
    <property type="protein sequence ID" value="RZS44130.1"/>
    <property type="molecule type" value="Genomic_DNA"/>
</dbReference>
<gene>
    <name evidence="2" type="ORF">EV193_1014</name>
</gene>
<dbReference type="InterPro" id="IPR028037">
    <property type="entry name" value="Antitoxin_Rv0909/MT0933"/>
</dbReference>
<name>A0A4Q7L5N6_9PSEU</name>
<evidence type="ECO:0000313" key="3">
    <source>
        <dbReference type="Proteomes" id="UP000294257"/>
    </source>
</evidence>